<evidence type="ECO:0000313" key="2">
    <source>
        <dbReference type="EMBL" id="QDT54228.1"/>
    </source>
</evidence>
<name>A0A517SDM6_9PLAN</name>
<dbReference type="Proteomes" id="UP000315700">
    <property type="component" value="Chromosome"/>
</dbReference>
<dbReference type="RefSeq" id="WP_145030087.1">
    <property type="nucleotide sequence ID" value="NZ_CP036271.1"/>
</dbReference>
<dbReference type="InterPro" id="IPR036515">
    <property type="entry name" value="Transposase_17_sf"/>
</dbReference>
<reference evidence="2 3" key="1">
    <citation type="submission" date="2019-02" db="EMBL/GenBank/DDBJ databases">
        <title>Deep-cultivation of Planctomycetes and their phenomic and genomic characterization uncovers novel biology.</title>
        <authorList>
            <person name="Wiegand S."/>
            <person name="Jogler M."/>
            <person name="Boedeker C."/>
            <person name="Pinto D."/>
            <person name="Vollmers J."/>
            <person name="Rivas-Marin E."/>
            <person name="Kohn T."/>
            <person name="Peeters S.H."/>
            <person name="Heuer A."/>
            <person name="Rast P."/>
            <person name="Oberbeckmann S."/>
            <person name="Bunk B."/>
            <person name="Jeske O."/>
            <person name="Meyerdierks A."/>
            <person name="Storesund J.E."/>
            <person name="Kallscheuer N."/>
            <person name="Luecker S."/>
            <person name="Lage O.M."/>
            <person name="Pohl T."/>
            <person name="Merkel B.J."/>
            <person name="Hornburger P."/>
            <person name="Mueller R.-W."/>
            <person name="Bruemmer F."/>
            <person name="Labrenz M."/>
            <person name="Spormann A.M."/>
            <person name="Op den Camp H."/>
            <person name="Overmann J."/>
            <person name="Amann R."/>
            <person name="Jetten M.S.M."/>
            <person name="Mascher T."/>
            <person name="Medema M.H."/>
            <person name="Devos D.P."/>
            <person name="Kaster A.-K."/>
            <person name="Ovreas L."/>
            <person name="Rohde M."/>
            <person name="Galperin M.Y."/>
            <person name="Jogler C."/>
        </authorList>
    </citation>
    <scope>NUCLEOTIDE SEQUENCE [LARGE SCALE GENOMIC DNA]</scope>
    <source>
        <strain evidence="2 3">Pan44</strain>
    </source>
</reference>
<dbReference type="GO" id="GO:0006313">
    <property type="term" value="P:DNA transposition"/>
    <property type="evidence" value="ECO:0007669"/>
    <property type="project" value="InterPro"/>
</dbReference>
<protein>
    <recommendedName>
        <fullName evidence="1">Transposase IS200-like domain-containing protein</fullName>
    </recommendedName>
</protein>
<feature type="domain" description="Transposase IS200-like" evidence="1">
    <location>
        <begin position="67"/>
        <end position="178"/>
    </location>
</feature>
<dbReference type="SMART" id="SM01321">
    <property type="entry name" value="Y1_Tnp"/>
    <property type="match status" value="1"/>
</dbReference>
<dbReference type="Gene3D" id="3.30.70.1290">
    <property type="entry name" value="Transposase IS200-like"/>
    <property type="match status" value="1"/>
</dbReference>
<dbReference type="GO" id="GO:0003677">
    <property type="term" value="F:DNA binding"/>
    <property type="evidence" value="ECO:0007669"/>
    <property type="project" value="InterPro"/>
</dbReference>
<accession>A0A517SDM6</accession>
<dbReference type="GO" id="GO:0004803">
    <property type="term" value="F:transposase activity"/>
    <property type="evidence" value="ECO:0007669"/>
    <property type="project" value="InterPro"/>
</dbReference>
<evidence type="ECO:0000313" key="3">
    <source>
        <dbReference type="Proteomes" id="UP000315700"/>
    </source>
</evidence>
<sequence>MRAAHVIFGTYGFWLPNDPRGSWSKFVAAWDLFRAAGRATTVHTRHSRAATSHDHEARRAAKSELKYPPVTLTGLQARAIGEAFHDFAERSRLTVLACAILPQHIHLVIADYRYDAGQVVTLLKGAASKRLVGQSLHPMLMFPRREGRPPTCWARGEWKVYLDTPACVTRAVCYVENNPAKEGLKPQHWRVITPFHDWIQNRR</sequence>
<gene>
    <name evidence="2" type="ORF">Pan44_22560</name>
</gene>
<dbReference type="AlphaFoldDB" id="A0A517SDM6"/>
<dbReference type="InterPro" id="IPR002686">
    <property type="entry name" value="Transposase_17"/>
</dbReference>
<dbReference type="KEGG" id="ccos:Pan44_22560"/>
<dbReference type="EMBL" id="CP036271">
    <property type="protein sequence ID" value="QDT54228.1"/>
    <property type="molecule type" value="Genomic_DNA"/>
</dbReference>
<evidence type="ECO:0000259" key="1">
    <source>
        <dbReference type="SMART" id="SM01321"/>
    </source>
</evidence>
<proteinExistence type="predicted"/>
<dbReference type="OrthoDB" id="274904at2"/>
<organism evidence="2 3">
    <name type="scientific">Caulifigura coniformis</name>
    <dbReference type="NCBI Taxonomy" id="2527983"/>
    <lineage>
        <taxon>Bacteria</taxon>
        <taxon>Pseudomonadati</taxon>
        <taxon>Planctomycetota</taxon>
        <taxon>Planctomycetia</taxon>
        <taxon>Planctomycetales</taxon>
        <taxon>Planctomycetaceae</taxon>
        <taxon>Caulifigura</taxon>
    </lineage>
</organism>
<dbReference type="InParanoid" id="A0A517SDM6"/>
<dbReference type="SUPFAM" id="SSF143422">
    <property type="entry name" value="Transposase IS200-like"/>
    <property type="match status" value="1"/>
</dbReference>
<keyword evidence="3" id="KW-1185">Reference proteome</keyword>